<dbReference type="FunFam" id="3.30.565.10:FF:000010">
    <property type="entry name" value="Sensor histidine kinase RcsC"/>
    <property type="match status" value="1"/>
</dbReference>
<dbReference type="Gene3D" id="1.10.510.10">
    <property type="entry name" value="Transferase(Phosphotransferase) domain 1"/>
    <property type="match status" value="1"/>
</dbReference>
<dbReference type="Proteomes" id="UP000002748">
    <property type="component" value="Unassembled WGS sequence"/>
</dbReference>
<dbReference type="HOGENOM" id="CLU_230735_0_0_1"/>
<evidence type="ECO:0000256" key="3">
    <source>
        <dbReference type="ARBA" id="ARBA00022777"/>
    </source>
</evidence>
<dbReference type="InterPro" id="IPR003594">
    <property type="entry name" value="HATPase_dom"/>
</dbReference>
<evidence type="ECO:0000259" key="7">
    <source>
        <dbReference type="PROSITE" id="PS50110"/>
    </source>
</evidence>
<dbReference type="RefSeq" id="XP_014180019.1">
    <property type="nucleotide sequence ID" value="XM_014324544.1"/>
</dbReference>
<dbReference type="PRINTS" id="PR00344">
    <property type="entry name" value="BCTRLSENSOR"/>
</dbReference>
<dbReference type="PANTHER" id="PTHR45339:SF5">
    <property type="entry name" value="HISTIDINE KINASE"/>
    <property type="match status" value="1"/>
</dbReference>
<dbReference type="PROSITE" id="PS50109">
    <property type="entry name" value="HIS_KIN"/>
    <property type="match status" value="1"/>
</dbReference>
<comment type="caution">
    <text evidence="8">The sequence shown here is derived from an EMBL/GenBank/DDBJ whole genome shotgun (WGS) entry which is preliminary data.</text>
</comment>
<gene>
    <name evidence="8" type="ORF">A1Q1_01505</name>
</gene>
<dbReference type="SMART" id="SM00065">
    <property type="entry name" value="GAF"/>
    <property type="match status" value="1"/>
</dbReference>
<dbReference type="SMART" id="SM00388">
    <property type="entry name" value="HisKA"/>
    <property type="match status" value="1"/>
</dbReference>
<feature type="compositionally biased region" description="Low complexity" evidence="5">
    <location>
        <begin position="108"/>
        <end position="128"/>
    </location>
</feature>
<feature type="compositionally biased region" description="Pro residues" evidence="5">
    <location>
        <begin position="2220"/>
        <end position="2230"/>
    </location>
</feature>
<dbReference type="Gene3D" id="3.30.450.40">
    <property type="match status" value="1"/>
</dbReference>
<keyword evidence="3 8" id="KW-0418">Kinase</keyword>
<accession>J4UDY3</accession>
<dbReference type="GeneID" id="25985019"/>
<dbReference type="Gene3D" id="3.30.565.10">
    <property type="entry name" value="Histidine kinase-like ATPase, C-terminal domain"/>
    <property type="match status" value="1"/>
</dbReference>
<dbReference type="VEuPathDB" id="FungiDB:A1Q1_01505"/>
<dbReference type="InterPro" id="IPR041664">
    <property type="entry name" value="AAA_16"/>
</dbReference>
<feature type="domain" description="Response regulatory" evidence="7">
    <location>
        <begin position="2029"/>
        <end position="2146"/>
    </location>
</feature>
<dbReference type="CDD" id="cd16922">
    <property type="entry name" value="HATPase_EvgS-ArcB-TorS-like"/>
    <property type="match status" value="1"/>
</dbReference>
<feature type="compositionally biased region" description="Polar residues" evidence="5">
    <location>
        <begin position="2168"/>
        <end position="2217"/>
    </location>
</feature>
<evidence type="ECO:0000256" key="1">
    <source>
        <dbReference type="ARBA" id="ARBA00022553"/>
    </source>
</evidence>
<organism evidence="8 9">
    <name type="scientific">Trichosporon asahii var. asahii (strain ATCC 90039 / CBS 2479 / JCM 2466 / KCTC 7840 / NBRC 103889/ NCYC 2677 / UAMH 7654)</name>
    <name type="common">Yeast</name>
    <dbReference type="NCBI Taxonomy" id="1186058"/>
    <lineage>
        <taxon>Eukaryota</taxon>
        <taxon>Fungi</taxon>
        <taxon>Dikarya</taxon>
        <taxon>Basidiomycota</taxon>
        <taxon>Agaricomycotina</taxon>
        <taxon>Tremellomycetes</taxon>
        <taxon>Trichosporonales</taxon>
        <taxon>Trichosporonaceae</taxon>
        <taxon>Trichosporon</taxon>
    </lineage>
</organism>
<dbReference type="CDD" id="cd00082">
    <property type="entry name" value="HisKA"/>
    <property type="match status" value="1"/>
</dbReference>
<dbReference type="EMBL" id="ALBS01000172">
    <property type="protein sequence ID" value="EJT49410.1"/>
    <property type="molecule type" value="Genomic_DNA"/>
</dbReference>
<dbReference type="InterPro" id="IPR004358">
    <property type="entry name" value="Sig_transdc_His_kin-like_C"/>
</dbReference>
<feature type="modified residue" description="4-aspartylphosphate" evidence="4">
    <location>
        <position position="2079"/>
    </location>
</feature>
<keyword evidence="1 4" id="KW-0597">Phosphoprotein</keyword>
<dbReference type="KEGG" id="tasa:A1Q1_01505"/>
<dbReference type="OrthoDB" id="21225at2759"/>
<name>J4UDY3_TRIAS</name>
<dbReference type="Pfam" id="PF00072">
    <property type="entry name" value="Response_reg"/>
    <property type="match status" value="1"/>
</dbReference>
<dbReference type="Gene3D" id="1.10.287.130">
    <property type="match status" value="1"/>
</dbReference>
<proteinExistence type="predicted"/>
<dbReference type="InterPro" id="IPR003661">
    <property type="entry name" value="HisK_dim/P_dom"/>
</dbReference>
<feature type="domain" description="Histidine kinase" evidence="6">
    <location>
        <begin position="1636"/>
        <end position="1866"/>
    </location>
</feature>
<dbReference type="PANTHER" id="PTHR45339">
    <property type="entry name" value="HYBRID SIGNAL TRANSDUCTION HISTIDINE KINASE J"/>
    <property type="match status" value="1"/>
</dbReference>
<dbReference type="SMART" id="SM00448">
    <property type="entry name" value="REC"/>
    <property type="match status" value="1"/>
</dbReference>
<dbReference type="SUPFAM" id="SSF47384">
    <property type="entry name" value="Homodimeric domain of signal transducing histidine kinase"/>
    <property type="match status" value="1"/>
</dbReference>
<evidence type="ECO:0000256" key="5">
    <source>
        <dbReference type="SAM" id="MobiDB-lite"/>
    </source>
</evidence>
<dbReference type="Pfam" id="PF02518">
    <property type="entry name" value="HATPase_c"/>
    <property type="match status" value="1"/>
</dbReference>
<dbReference type="InterPro" id="IPR027417">
    <property type="entry name" value="P-loop_NTPase"/>
</dbReference>
<dbReference type="InterPro" id="IPR001789">
    <property type="entry name" value="Sig_transdc_resp-reg_receiver"/>
</dbReference>
<evidence type="ECO:0000256" key="2">
    <source>
        <dbReference type="ARBA" id="ARBA00022679"/>
    </source>
</evidence>
<evidence type="ECO:0000256" key="4">
    <source>
        <dbReference type="PROSITE-ProRule" id="PRU00169"/>
    </source>
</evidence>
<sequence>MSGPSISATSVGTSATLPPDADLAVRGLYDVFIDSRVFATNATSPALTTGFGSRGQRLDRADWVVGTASYKPTIDYPPFCPHGNPVSAAFFRRQAQVKAIDTLPPLPSNDYPPSSPSSGSSGPSTPTSERGFPRRFRPPCRVIAWWEDDLGLWFITEGAEVDVGPFLDVWEQTIGPGWPMQKSLGPDGKPIPVDWAEACNLLMQSAQCLRALHERRLSLNFCHPSVFWFANNQVIVDQLWHSTALPGLSLHDILPPSLASSPLFTRDPLQHTATSLSEQFIVSHLRYMAPEVAMTKRVEGSNDIYGWGVFAYELITGKTIDGSVGPDISSVDILADIHKHVTDSAEPPLDFLKDVHKRTKGAIDLPPKHLSDIIMLALAKDPEDRYHNFDSLIYDLRKLSQICRTNGDLAKFTVGEVDRISRFHLPSTVIDRKAHLEVLDSAFESVAKGIASSRAVNIWGNTGTGKTWLVEQWSQALESREHGTSCLIGWSQPMEQKPLISFNQVFQFLLDRVLTDPREDSKEWMAKIKLALGSQWVFFVSMLPPETRRLIWEDQAPPPPSLEWSKFLIAFRGWSRRLLQVFATKTRPLVLLIDDIQWLSDEEVEIWRDLMDGSQPLNHVLLVTMTRSGSPHPSSQTALSASALNLHVGPFNEEAVRQYINICLNDRVASSGEAFSSFLYGETGGSPLFLTTLMTTLFKEGVVAFDYDSLQWRFDLAALQVYLSDASFDSYLEGLLSHLPSAGIGIPLLAEALGKSPAEIEIMIQLAASTNALVVKNNTVRFSHDKQRRLIPAEQEGIIHGQAYHILTNKAVIGRYVNDAVERAMAARRLGRQVASDADLVALILQATQRAIAAANLLAAHHFVHFAQQIIMGSGGVLAWVKEHRKMTFAFINCSSELANIFHEHESAFAMLEQIKPLCETAKEKITTSTLLVRQHVTSMKYREAVEEMLACLDEFSYGLENPRNIELWEPKTVDEITEFERQLFAQPTVPIKAEDRSNEALIMDLISYAGPTIYITQPQQRFYIFRIGLSIARLLGSIQESTAYLLAVHSMTINNPPVQNALLRLAKRCTATRPGTFLSSAALVAIAGQAHFFQALEGVTEEMDRSFEASISLADFEIGSYTVALDMAARLFSKVPVAWDICARRYDMIKAYATTSHHVLFNMTFQYAENLARPLGEEPWILLGQFFGLNDYEATQSFHMHRGVYDCFTLRLKLLFDAPVDEIQRSMESGMETVFYTEGLVYGIEMHWLLAIAALRCQAGDEIVGEHRGHLAKFASYSPDTRYRLLFVDAIRSLYEDPFESLAVVEELAAEFDSEEQYLLSGLLNYIVADVLIERTGSLKLATGFVRSAFAGYRMSGAAGACEVLRQRYPMLCPTTTITPRGPTEFFMPDHIPVARRPSMSTLSVTGETMTTSSQAPNGGGETLSSSQDTQTLSERDQLDTLALMRSSLALAQEKDSLVLLCTLLKILCQFMRCDYAAIGLTDEGDRSVLRLKAAGPFQRILPYDLDVAEVSAQTVCPTSIMLHVSRTGIPITQPAKAFRLRNDPFFDDRQPRMLMCLPVINQGIQSGVILLMSMSNAATALQSESAREVISTLATFAYIIHMHHVFTSRLKTEVTMRTRELTAALQAKTLFLSQCSHELRSPLAAIMGLAAVLENSAGLTPVQREHLGTILTSGNDLLALISNILDHSKLESNSVLLEHIPFSVRDVVESALDTVAPVAQSKNVELTVLSIFRNDPPGLLGDPFRVKQVVLNLLSNAVKFTPPGERGKRTARVTVERMWEDLGDGQIKIILAVEDTGVGIPASKLNKLFKSFSQVDESITRSYGGSGLGLVISRDLACLLGGDCTVESEFGKGSKFTFSFVGTRDPNWKPTVIRRFPQPKRIFVLCSRDMVWGRLLEEDSKEFNCIPTRFVDDAKLALDPGRVNGLNSGIEYAFILIDAPAVDLETLTRMRELQPRAKFLFVTRITEIAAEMDRLQLSRESILARPLKFKSVHDAIIPEDTPKGGNLPAPKAKRPINKQLGKDKPLTVLVVDDAPVNIQVCRRILELYGYKDVDSATDGLQATELAEKRRYDLILLDLQMPVLDGFGALERIKASPLAGEPCCVSLSANVDKATRDRCSDVGFFAVLDKPVDIPRLGEILIKVHNHRNGLPTDQPTSPKVSALLSPKTSPTLSPKVSHSDSATPKPSVNCTASSPTLSPKASRGDQITSTAQSNDAEPPSPSATPKPTPAVNANASANGTV</sequence>
<dbReference type="InterPro" id="IPR029016">
    <property type="entry name" value="GAF-like_dom_sf"/>
</dbReference>
<dbReference type="GO" id="GO:0000155">
    <property type="term" value="F:phosphorelay sensor kinase activity"/>
    <property type="evidence" value="ECO:0007669"/>
    <property type="project" value="InterPro"/>
</dbReference>
<dbReference type="SUPFAM" id="SSF56112">
    <property type="entry name" value="Protein kinase-like (PK-like)"/>
    <property type="match status" value="1"/>
</dbReference>
<feature type="compositionally biased region" description="Polar residues" evidence="5">
    <location>
        <begin position="2233"/>
        <end position="2243"/>
    </location>
</feature>
<dbReference type="InterPro" id="IPR011009">
    <property type="entry name" value="Kinase-like_dom_sf"/>
</dbReference>
<dbReference type="SUPFAM" id="SSF55781">
    <property type="entry name" value="GAF domain-like"/>
    <property type="match status" value="1"/>
</dbReference>
<feature type="compositionally biased region" description="Low complexity" evidence="5">
    <location>
        <begin position="1424"/>
        <end position="1433"/>
    </location>
</feature>
<dbReference type="Gene3D" id="3.40.50.300">
    <property type="entry name" value="P-loop containing nucleotide triphosphate hydrolases"/>
    <property type="match status" value="1"/>
</dbReference>
<evidence type="ECO:0000313" key="8">
    <source>
        <dbReference type="EMBL" id="EJT49410.1"/>
    </source>
</evidence>
<evidence type="ECO:0000313" key="9">
    <source>
        <dbReference type="Proteomes" id="UP000002748"/>
    </source>
</evidence>
<feature type="region of interest" description="Disordered" evidence="5">
    <location>
        <begin position="102"/>
        <end position="133"/>
    </location>
</feature>
<dbReference type="CDD" id="cd17546">
    <property type="entry name" value="REC_hyHK_CKI1_RcsC-like"/>
    <property type="match status" value="1"/>
</dbReference>
<dbReference type="SUPFAM" id="SSF55874">
    <property type="entry name" value="ATPase domain of HSP90 chaperone/DNA topoisomerase II/histidine kinase"/>
    <property type="match status" value="1"/>
</dbReference>
<dbReference type="PROSITE" id="PS50110">
    <property type="entry name" value="RESPONSE_REGULATORY"/>
    <property type="match status" value="1"/>
</dbReference>
<dbReference type="Pfam" id="PF13191">
    <property type="entry name" value="AAA_16"/>
    <property type="match status" value="1"/>
</dbReference>
<dbReference type="Pfam" id="PF00512">
    <property type="entry name" value="HisKA"/>
    <property type="match status" value="1"/>
</dbReference>
<dbReference type="SUPFAM" id="SSF52540">
    <property type="entry name" value="P-loop containing nucleoside triphosphate hydrolases"/>
    <property type="match status" value="1"/>
</dbReference>
<dbReference type="InterPro" id="IPR005467">
    <property type="entry name" value="His_kinase_dom"/>
</dbReference>
<evidence type="ECO:0000259" key="6">
    <source>
        <dbReference type="PROSITE" id="PS50109"/>
    </source>
</evidence>
<protein>
    <submittedName>
        <fullName evidence="8">Multi-sensor hybrid histidine kinase</fullName>
    </submittedName>
</protein>
<dbReference type="SUPFAM" id="SSF52172">
    <property type="entry name" value="CheY-like"/>
    <property type="match status" value="1"/>
</dbReference>
<dbReference type="InterPro" id="IPR036097">
    <property type="entry name" value="HisK_dim/P_sf"/>
</dbReference>
<feature type="region of interest" description="Disordered" evidence="5">
    <location>
        <begin position="2149"/>
        <end position="2243"/>
    </location>
</feature>
<keyword evidence="2" id="KW-0808">Transferase</keyword>
<dbReference type="InterPro" id="IPR036890">
    <property type="entry name" value="HATPase_C_sf"/>
</dbReference>
<dbReference type="Gene3D" id="3.40.50.2300">
    <property type="match status" value="1"/>
</dbReference>
<dbReference type="InterPro" id="IPR011006">
    <property type="entry name" value="CheY-like_superfamily"/>
</dbReference>
<dbReference type="SMART" id="SM00387">
    <property type="entry name" value="HATPase_c"/>
    <property type="match status" value="1"/>
</dbReference>
<reference evidence="8 9" key="1">
    <citation type="journal article" date="2012" name="Eukaryot. Cell">
        <title>Draft genome sequence of CBS 2479, the standard type strain of Trichosporon asahii.</title>
        <authorList>
            <person name="Yang R.Y."/>
            <person name="Li H.T."/>
            <person name="Zhu H."/>
            <person name="Zhou G.P."/>
            <person name="Wang M."/>
            <person name="Wang L."/>
        </authorList>
    </citation>
    <scope>NUCLEOTIDE SEQUENCE [LARGE SCALE GENOMIC DNA]</scope>
    <source>
        <strain evidence="9">ATCC 90039 / CBS 2479 / JCM 2466 / KCTC 7840 / NCYC 2677 / UAMH 7654</strain>
    </source>
</reference>
<feature type="compositionally biased region" description="Polar residues" evidence="5">
    <location>
        <begin position="1405"/>
        <end position="1418"/>
    </location>
</feature>
<dbReference type="InterPro" id="IPR003018">
    <property type="entry name" value="GAF"/>
</dbReference>
<feature type="region of interest" description="Disordered" evidence="5">
    <location>
        <begin position="1405"/>
        <end position="1433"/>
    </location>
</feature>